<evidence type="ECO:0000313" key="10">
    <source>
        <dbReference type="EMBL" id="EEG73498.1"/>
    </source>
</evidence>
<dbReference type="GO" id="GO:0047324">
    <property type="term" value="F:phosphoenolpyruvate-glycerone phosphotransferase activity"/>
    <property type="evidence" value="ECO:0007669"/>
    <property type="project" value="UniProtKB-EC"/>
</dbReference>
<dbReference type="PANTHER" id="PTHR28629:SF4">
    <property type="entry name" value="TRIOKINASE_FMN CYCLASE"/>
    <property type="match status" value="1"/>
</dbReference>
<dbReference type="EMBL" id="ABYI02000024">
    <property type="protein sequence ID" value="EEG73498.1"/>
    <property type="molecule type" value="Genomic_DNA"/>
</dbReference>
<comment type="catalytic activity">
    <reaction evidence="1">
        <text>dihydroxyacetone + phosphoenolpyruvate = dihydroxyacetone phosphate + pyruvate</text>
        <dbReference type="Rhea" id="RHEA:18381"/>
        <dbReference type="ChEBI" id="CHEBI:15361"/>
        <dbReference type="ChEBI" id="CHEBI:16016"/>
        <dbReference type="ChEBI" id="CHEBI:57642"/>
        <dbReference type="ChEBI" id="CHEBI:58702"/>
        <dbReference type="EC" id="2.7.1.121"/>
    </reaction>
</comment>
<dbReference type="GO" id="GO:0005829">
    <property type="term" value="C:cytosol"/>
    <property type="evidence" value="ECO:0007669"/>
    <property type="project" value="TreeGrafter"/>
</dbReference>
<organism evidence="10 11">
    <name type="scientific">[Clostridium] hylemonae DSM 15053</name>
    <dbReference type="NCBI Taxonomy" id="553973"/>
    <lineage>
        <taxon>Bacteria</taxon>
        <taxon>Bacillati</taxon>
        <taxon>Bacillota</taxon>
        <taxon>Clostridia</taxon>
        <taxon>Lachnospirales</taxon>
        <taxon>Lachnospiraceae</taxon>
    </lineage>
</organism>
<dbReference type="eggNOG" id="COG1461">
    <property type="taxonomic scope" value="Bacteria"/>
</dbReference>
<dbReference type="GO" id="GO:0004371">
    <property type="term" value="F:glycerone kinase activity"/>
    <property type="evidence" value="ECO:0007669"/>
    <property type="project" value="InterPro"/>
</dbReference>
<evidence type="ECO:0000256" key="3">
    <source>
        <dbReference type="ARBA" id="ARBA00012095"/>
    </source>
</evidence>
<keyword evidence="4" id="KW-0808">Transferase</keyword>
<dbReference type="SMART" id="SM01120">
    <property type="entry name" value="Dak2"/>
    <property type="match status" value="1"/>
</dbReference>
<dbReference type="InterPro" id="IPR004007">
    <property type="entry name" value="DhaL_dom"/>
</dbReference>
<dbReference type="SUPFAM" id="SSF101473">
    <property type="entry name" value="DhaL-like"/>
    <property type="match status" value="1"/>
</dbReference>
<name>C0C2Y7_9FIRM</name>
<dbReference type="HOGENOM" id="CLU_066424_1_0_9"/>
<dbReference type="RefSeq" id="WP_006443803.1">
    <property type="nucleotide sequence ID" value="NZ_CP036524.1"/>
</dbReference>
<dbReference type="OrthoDB" id="9800291at2"/>
<evidence type="ECO:0000256" key="4">
    <source>
        <dbReference type="ARBA" id="ARBA00022679"/>
    </source>
</evidence>
<dbReference type="InterPro" id="IPR036117">
    <property type="entry name" value="DhaL_dom_sf"/>
</dbReference>
<dbReference type="GO" id="GO:0019563">
    <property type="term" value="P:glycerol catabolic process"/>
    <property type="evidence" value="ECO:0007669"/>
    <property type="project" value="TreeGrafter"/>
</dbReference>
<comment type="pathway">
    <text evidence="2">Polyol metabolism; glycerol degradation.</text>
</comment>
<dbReference type="Gene3D" id="1.25.40.340">
    <property type="match status" value="1"/>
</dbReference>
<comment type="function">
    <text evidence="8">ADP-binding subunit of the dihydroxyacetone kinase, which is responsible for the phosphoenolpyruvate (PEP)-dependent phosphorylation of dihydroxyacetone. DhaL-ADP is converted to DhaL-ATP via a phosphoryl group transfer from DhaM and transmits it to dihydroxyacetone binds to DhaK.</text>
</comment>
<dbReference type="PANTHER" id="PTHR28629">
    <property type="entry name" value="TRIOKINASE/FMN CYCLASE"/>
    <property type="match status" value="1"/>
</dbReference>
<protein>
    <recommendedName>
        <fullName evidence="3">phosphoenolpyruvate--glycerone phosphotransferase</fullName>
        <ecNumber evidence="3">2.7.1.121</ecNumber>
    </recommendedName>
</protein>
<evidence type="ECO:0000313" key="11">
    <source>
        <dbReference type="Proteomes" id="UP000004893"/>
    </source>
</evidence>
<evidence type="ECO:0000256" key="5">
    <source>
        <dbReference type="ARBA" id="ARBA00022777"/>
    </source>
</evidence>
<dbReference type="Proteomes" id="UP000004893">
    <property type="component" value="Unassembled WGS sequence"/>
</dbReference>
<dbReference type="InterPro" id="IPR050861">
    <property type="entry name" value="Dihydroxyacetone_Kinase"/>
</dbReference>
<reference evidence="10" key="2">
    <citation type="submission" date="2013-06" db="EMBL/GenBank/DDBJ databases">
        <title>Draft genome sequence of Clostridium hylemonae (DSM 15053).</title>
        <authorList>
            <person name="Sudarsanam P."/>
            <person name="Ley R."/>
            <person name="Guruge J."/>
            <person name="Turnbaugh P.J."/>
            <person name="Mahowald M."/>
            <person name="Liep D."/>
            <person name="Gordon J."/>
        </authorList>
    </citation>
    <scope>NUCLEOTIDE SEQUENCE</scope>
    <source>
        <strain evidence="10">DSM 15053</strain>
    </source>
</reference>
<evidence type="ECO:0000256" key="8">
    <source>
        <dbReference type="ARBA" id="ARBA00055771"/>
    </source>
</evidence>
<evidence type="ECO:0000259" key="9">
    <source>
        <dbReference type="PROSITE" id="PS51480"/>
    </source>
</evidence>
<dbReference type="PROSITE" id="PS51480">
    <property type="entry name" value="DHAL"/>
    <property type="match status" value="1"/>
</dbReference>
<accession>C0C2Y7</accession>
<keyword evidence="5" id="KW-0418">Kinase</keyword>
<keyword evidence="6" id="KW-0319">Glycerol metabolism</keyword>
<dbReference type="FunFam" id="1.25.40.340:FF:000002">
    <property type="entry name" value="Dihydroxyacetone kinase, L subunit"/>
    <property type="match status" value="1"/>
</dbReference>
<gene>
    <name evidence="10" type="ORF">CLOHYLEM_06444</name>
</gene>
<dbReference type="STRING" id="553973.CLOHYLEM_06444"/>
<reference evidence="10" key="1">
    <citation type="submission" date="2009-02" db="EMBL/GenBank/DDBJ databases">
        <authorList>
            <person name="Fulton L."/>
            <person name="Clifton S."/>
            <person name="Fulton B."/>
            <person name="Xu J."/>
            <person name="Minx P."/>
            <person name="Pepin K.H."/>
            <person name="Johnson M."/>
            <person name="Bhonagiri V."/>
            <person name="Nash W.E."/>
            <person name="Mardis E.R."/>
            <person name="Wilson R.K."/>
        </authorList>
    </citation>
    <scope>NUCLEOTIDE SEQUENCE [LARGE SCALE GENOMIC DNA]</scope>
    <source>
        <strain evidence="10">DSM 15053</strain>
    </source>
</reference>
<evidence type="ECO:0000256" key="1">
    <source>
        <dbReference type="ARBA" id="ARBA00001113"/>
    </source>
</evidence>
<dbReference type="EC" id="2.7.1.121" evidence="3"/>
<comment type="caution">
    <text evidence="10">The sequence shown here is derived from an EMBL/GenBank/DDBJ whole genome shotgun (WGS) entry which is preliminary data.</text>
</comment>
<dbReference type="AlphaFoldDB" id="C0C2Y7"/>
<evidence type="ECO:0000256" key="7">
    <source>
        <dbReference type="ARBA" id="ARBA00046577"/>
    </source>
</evidence>
<keyword evidence="11" id="KW-1185">Reference proteome</keyword>
<evidence type="ECO:0000256" key="6">
    <source>
        <dbReference type="ARBA" id="ARBA00022798"/>
    </source>
</evidence>
<feature type="domain" description="DhaL" evidence="9">
    <location>
        <begin position="4"/>
        <end position="202"/>
    </location>
</feature>
<evidence type="ECO:0000256" key="2">
    <source>
        <dbReference type="ARBA" id="ARBA00004745"/>
    </source>
</evidence>
<proteinExistence type="predicted"/>
<sequence length="209" mass="22396">MQKESLNKAVDFISRKMDEKCLYLVELDQQNGDGDLGISMKEGFAAARHFLSNTDEKDLGRLMMGMSGTFNEAAPSSLGTILSIGMMGMAKALKGKEEVSVKETADAFRSGLEKIMEKAGSMPGEKTILDALYPASEALKEHASEEPAKAYESAAEAAKKGAESTRMMLSRHGRAAYYGEKSLGILDGGAAAGQLIFEAIKESVCSNSY</sequence>
<dbReference type="Pfam" id="PF02734">
    <property type="entry name" value="Dak2"/>
    <property type="match status" value="1"/>
</dbReference>
<comment type="subunit">
    <text evidence="7">Homodimer. The dihydroxyacetone kinase complex is composed of a homodimer of DhaM, a homodimer of DhaK and the subunit DhaL.</text>
</comment>